<organism evidence="7 8">
    <name type="scientific">Aeromicrobium halocynthiae</name>
    <dbReference type="NCBI Taxonomy" id="560557"/>
    <lineage>
        <taxon>Bacteria</taxon>
        <taxon>Bacillati</taxon>
        <taxon>Actinomycetota</taxon>
        <taxon>Actinomycetes</taxon>
        <taxon>Propionibacteriales</taxon>
        <taxon>Nocardioidaceae</taxon>
        <taxon>Aeromicrobium</taxon>
    </lineage>
</organism>
<feature type="transmembrane region" description="Helical" evidence="6">
    <location>
        <begin position="36"/>
        <end position="61"/>
    </location>
</feature>
<dbReference type="Pfam" id="PF01810">
    <property type="entry name" value="LysE"/>
    <property type="match status" value="1"/>
</dbReference>
<feature type="transmembrane region" description="Helical" evidence="6">
    <location>
        <begin position="177"/>
        <end position="198"/>
    </location>
</feature>
<name>A0ABP5H9U4_9ACTN</name>
<dbReference type="RefSeq" id="WP_344323341.1">
    <property type="nucleotide sequence ID" value="NZ_BAAAPY010000001.1"/>
</dbReference>
<comment type="subcellular location">
    <subcellularLocation>
        <location evidence="1">Cell membrane</location>
        <topology evidence="1">Multi-pass membrane protein</topology>
    </subcellularLocation>
</comment>
<keyword evidence="3 6" id="KW-0812">Transmembrane</keyword>
<reference evidence="8" key="1">
    <citation type="journal article" date="2019" name="Int. J. Syst. Evol. Microbiol.">
        <title>The Global Catalogue of Microorganisms (GCM) 10K type strain sequencing project: providing services to taxonomists for standard genome sequencing and annotation.</title>
        <authorList>
            <consortium name="The Broad Institute Genomics Platform"/>
            <consortium name="The Broad Institute Genome Sequencing Center for Infectious Disease"/>
            <person name="Wu L."/>
            <person name="Ma J."/>
        </authorList>
    </citation>
    <scope>NUCLEOTIDE SEQUENCE [LARGE SCALE GENOMIC DNA]</scope>
    <source>
        <strain evidence="8">JCM 15749</strain>
    </source>
</reference>
<feature type="transmembrane region" description="Helical" evidence="6">
    <location>
        <begin position="115"/>
        <end position="135"/>
    </location>
</feature>
<protein>
    <submittedName>
        <fullName evidence="7">LysE family translocator</fullName>
    </submittedName>
</protein>
<evidence type="ECO:0000256" key="1">
    <source>
        <dbReference type="ARBA" id="ARBA00004651"/>
    </source>
</evidence>
<evidence type="ECO:0000256" key="3">
    <source>
        <dbReference type="ARBA" id="ARBA00022692"/>
    </source>
</evidence>
<accession>A0ABP5H9U4</accession>
<dbReference type="EMBL" id="BAAAPY010000001">
    <property type="protein sequence ID" value="GAA2069510.1"/>
    <property type="molecule type" value="Genomic_DNA"/>
</dbReference>
<dbReference type="Proteomes" id="UP001501480">
    <property type="component" value="Unassembled WGS sequence"/>
</dbReference>
<gene>
    <name evidence="7" type="ORF">GCM10009821_02510</name>
</gene>
<feature type="transmembrane region" description="Helical" evidence="6">
    <location>
        <begin position="141"/>
        <end position="165"/>
    </location>
</feature>
<dbReference type="PANTHER" id="PTHR30086">
    <property type="entry name" value="ARGININE EXPORTER PROTEIN ARGO"/>
    <property type="match status" value="1"/>
</dbReference>
<dbReference type="InterPro" id="IPR001123">
    <property type="entry name" value="LeuE-type"/>
</dbReference>
<comment type="caution">
    <text evidence="7">The sequence shown here is derived from an EMBL/GenBank/DDBJ whole genome shotgun (WGS) entry which is preliminary data.</text>
</comment>
<evidence type="ECO:0000256" key="2">
    <source>
        <dbReference type="ARBA" id="ARBA00022475"/>
    </source>
</evidence>
<keyword evidence="2" id="KW-1003">Cell membrane</keyword>
<evidence type="ECO:0000313" key="7">
    <source>
        <dbReference type="EMBL" id="GAA2069510.1"/>
    </source>
</evidence>
<dbReference type="PIRSF" id="PIRSF006324">
    <property type="entry name" value="LeuE"/>
    <property type="match status" value="1"/>
</dbReference>
<keyword evidence="4 6" id="KW-1133">Transmembrane helix</keyword>
<evidence type="ECO:0000256" key="4">
    <source>
        <dbReference type="ARBA" id="ARBA00022989"/>
    </source>
</evidence>
<feature type="transmembrane region" description="Helical" evidence="6">
    <location>
        <begin position="67"/>
        <end position="86"/>
    </location>
</feature>
<proteinExistence type="predicted"/>
<evidence type="ECO:0000256" key="6">
    <source>
        <dbReference type="SAM" id="Phobius"/>
    </source>
</evidence>
<sequence>MHELVVVVPAIFALNMAFGPNNLLSVTYGARYGVRFAVTAAIARVLAFVPMIAASALGLGLLLSASATAFTVLKVVGAAYLVYLGIRLIRGASSATLEGGPEQASLRVAFRNEGLVALTNPKAILIFAAAFPQLIDVDQYWSSFLSVASVFLVLEFVAIGLYALLGRLARTFMARRLPWFQRVSGTGMIGFGALLLLAKQPARLG</sequence>
<evidence type="ECO:0000313" key="8">
    <source>
        <dbReference type="Proteomes" id="UP001501480"/>
    </source>
</evidence>
<evidence type="ECO:0000256" key="5">
    <source>
        <dbReference type="ARBA" id="ARBA00023136"/>
    </source>
</evidence>
<keyword evidence="5 6" id="KW-0472">Membrane</keyword>
<feature type="transmembrane region" description="Helical" evidence="6">
    <location>
        <begin position="6"/>
        <end position="24"/>
    </location>
</feature>
<keyword evidence="8" id="KW-1185">Reference proteome</keyword>
<dbReference type="PANTHER" id="PTHR30086:SF20">
    <property type="entry name" value="ARGININE EXPORTER PROTEIN ARGO-RELATED"/>
    <property type="match status" value="1"/>
</dbReference>